<dbReference type="InterPro" id="IPR047057">
    <property type="entry name" value="MerR_fam"/>
</dbReference>
<feature type="coiled-coil region" evidence="2">
    <location>
        <begin position="88"/>
        <end position="115"/>
    </location>
</feature>
<sequence length="118" mass="13888">MNIKEFSLQVGVCPHTIRFYEKNGVLSSVQRLANGHRHFTDKDVRWMEFVLRLKHTGMPLDKIRHYAALREQGKDTVAQRQALLEEHAQDLSENIEQLHTHLQKLNDKIDLYKQDLVD</sequence>
<dbReference type="SUPFAM" id="SSF46955">
    <property type="entry name" value="Putative DNA-binding domain"/>
    <property type="match status" value="1"/>
</dbReference>
<name>A0A451G4H8_9GAMM</name>
<evidence type="ECO:0000313" key="5">
    <source>
        <dbReference type="Proteomes" id="UP000285478"/>
    </source>
</evidence>
<dbReference type="Gene3D" id="1.10.1660.10">
    <property type="match status" value="1"/>
</dbReference>
<dbReference type="KEGG" id="htr:EPV75_01160"/>
<evidence type="ECO:0000259" key="3">
    <source>
        <dbReference type="PROSITE" id="PS50937"/>
    </source>
</evidence>
<dbReference type="PANTHER" id="PTHR30204">
    <property type="entry name" value="REDOX-CYCLING DRUG-SENSING TRANSCRIPTIONAL ACTIVATOR SOXR"/>
    <property type="match status" value="1"/>
</dbReference>
<evidence type="ECO:0000256" key="2">
    <source>
        <dbReference type="SAM" id="Coils"/>
    </source>
</evidence>
<dbReference type="InterPro" id="IPR000551">
    <property type="entry name" value="MerR-type_HTH_dom"/>
</dbReference>
<dbReference type="SMART" id="SM00422">
    <property type="entry name" value="HTH_MERR"/>
    <property type="match status" value="1"/>
</dbReference>
<evidence type="ECO:0000313" key="4">
    <source>
        <dbReference type="EMBL" id="QAB14377.1"/>
    </source>
</evidence>
<evidence type="ECO:0000256" key="1">
    <source>
        <dbReference type="ARBA" id="ARBA00023125"/>
    </source>
</evidence>
<dbReference type="GO" id="GO:0003700">
    <property type="term" value="F:DNA-binding transcription factor activity"/>
    <property type="evidence" value="ECO:0007669"/>
    <property type="project" value="InterPro"/>
</dbReference>
<reference evidence="4 5" key="1">
    <citation type="journal article" date="2018" name="Environ. Microbiol.">
        <title>Genomes of ubiquitous marine and hypersaline Hydrogenovibrio, Thiomicrorhabdus and Thiomicrospira spp. encode a diversity of mechanisms to sustain chemolithoautotrophy in heterogeneous environments.</title>
        <authorList>
            <person name="Scott K.M."/>
            <person name="Williams J."/>
            <person name="Porter C.M.B."/>
            <person name="Russel S."/>
            <person name="Harmer T.L."/>
            <person name="Paul J.H."/>
            <person name="Antonen K.M."/>
            <person name="Bridges M.K."/>
            <person name="Camper G.J."/>
            <person name="Campla C.K."/>
            <person name="Casella L.G."/>
            <person name="Chase E."/>
            <person name="Conrad J.W."/>
            <person name="Cruz M.C."/>
            <person name="Dunlap D.S."/>
            <person name="Duran L."/>
            <person name="Fahsbender E.M."/>
            <person name="Goldsmith D.B."/>
            <person name="Keeley R.F."/>
            <person name="Kondoff M.R."/>
            <person name="Kussy B.I."/>
            <person name="Lane M.K."/>
            <person name="Lawler S."/>
            <person name="Leigh B.A."/>
            <person name="Lewis C."/>
            <person name="Lostal L.M."/>
            <person name="Marking D."/>
            <person name="Mancera P.A."/>
            <person name="McClenthan E.C."/>
            <person name="McIntyre E.A."/>
            <person name="Mine J.A."/>
            <person name="Modi S."/>
            <person name="Moore B.D."/>
            <person name="Morgan W.A."/>
            <person name="Nelson K.M."/>
            <person name="Nguyen K.N."/>
            <person name="Ogburn N."/>
            <person name="Parrino D.G."/>
            <person name="Pedapudi A.D."/>
            <person name="Pelham R.P."/>
            <person name="Preece A.M."/>
            <person name="Rampersad E.A."/>
            <person name="Richardson J.C."/>
            <person name="Rodgers C.M."/>
            <person name="Schaffer B.L."/>
            <person name="Sheridan N.E."/>
            <person name="Solone M.R."/>
            <person name="Staley Z.R."/>
            <person name="Tabuchi M."/>
            <person name="Waide R.J."/>
            <person name="Wanjugi P.W."/>
            <person name="Young S."/>
            <person name="Clum A."/>
            <person name="Daum C."/>
            <person name="Huntemann M."/>
            <person name="Ivanova N."/>
            <person name="Kyrpides N."/>
            <person name="Mikhailova N."/>
            <person name="Palaniappan K."/>
            <person name="Pillay M."/>
            <person name="Reddy T.B.K."/>
            <person name="Shapiro N."/>
            <person name="Stamatis D."/>
            <person name="Varghese N."/>
            <person name="Woyke T."/>
            <person name="Boden R."/>
            <person name="Freyermuth S.K."/>
            <person name="Kerfeld C.A."/>
        </authorList>
    </citation>
    <scope>NUCLEOTIDE SEQUENCE [LARGE SCALE GENOMIC DNA]</scope>
    <source>
        <strain evidence="4 5">JR-2</strain>
    </source>
</reference>
<dbReference type="CDD" id="cd01109">
    <property type="entry name" value="HTH_YyaN"/>
    <property type="match status" value="1"/>
</dbReference>
<proteinExistence type="predicted"/>
<dbReference type="PROSITE" id="PS50937">
    <property type="entry name" value="HTH_MERR_2"/>
    <property type="match status" value="1"/>
</dbReference>
<dbReference type="PANTHER" id="PTHR30204:SF98">
    <property type="entry name" value="HTH-TYPE TRANSCRIPTIONAL REGULATOR ADHR"/>
    <property type="match status" value="1"/>
</dbReference>
<dbReference type="Pfam" id="PF13411">
    <property type="entry name" value="MerR_1"/>
    <property type="match status" value="1"/>
</dbReference>
<accession>A0A451G4H8</accession>
<protein>
    <submittedName>
        <fullName evidence="4">MerR family transcriptional regulator</fullName>
    </submittedName>
</protein>
<keyword evidence="5" id="KW-1185">Reference proteome</keyword>
<dbReference type="AlphaFoldDB" id="A0A451G4H8"/>
<gene>
    <name evidence="4" type="ORF">EPV75_01160</name>
</gene>
<dbReference type="Proteomes" id="UP000285478">
    <property type="component" value="Chromosome"/>
</dbReference>
<dbReference type="GO" id="GO:0003677">
    <property type="term" value="F:DNA binding"/>
    <property type="evidence" value="ECO:0007669"/>
    <property type="project" value="UniProtKB-KW"/>
</dbReference>
<organism evidence="4 5">
    <name type="scientific">Hydrogenovibrio thermophilus</name>
    <dbReference type="NCBI Taxonomy" id="265883"/>
    <lineage>
        <taxon>Bacteria</taxon>
        <taxon>Pseudomonadati</taxon>
        <taxon>Pseudomonadota</taxon>
        <taxon>Gammaproteobacteria</taxon>
        <taxon>Thiotrichales</taxon>
        <taxon>Piscirickettsiaceae</taxon>
        <taxon>Hydrogenovibrio</taxon>
    </lineage>
</organism>
<dbReference type="EMBL" id="CP035033">
    <property type="protein sequence ID" value="QAB14377.1"/>
    <property type="molecule type" value="Genomic_DNA"/>
</dbReference>
<dbReference type="RefSeq" id="WP_029939443.1">
    <property type="nucleotide sequence ID" value="NZ_CP035033.1"/>
</dbReference>
<keyword evidence="2" id="KW-0175">Coiled coil</keyword>
<dbReference type="InterPro" id="IPR009061">
    <property type="entry name" value="DNA-bd_dom_put_sf"/>
</dbReference>
<keyword evidence="1" id="KW-0238">DNA-binding</keyword>
<feature type="domain" description="HTH merR-type" evidence="3">
    <location>
        <begin position="1"/>
        <end position="69"/>
    </location>
</feature>